<dbReference type="Proteomes" id="UP000515806">
    <property type="component" value="Chromosome"/>
</dbReference>
<dbReference type="Gene3D" id="2.60.40.1120">
    <property type="entry name" value="Carboxypeptidase-like, regulatory domain"/>
    <property type="match status" value="1"/>
</dbReference>
<feature type="signal peptide" evidence="10">
    <location>
        <begin position="1"/>
        <end position="19"/>
    </location>
</feature>
<dbReference type="NCBIfam" id="TIGR04057">
    <property type="entry name" value="SusC_RagA_signa"/>
    <property type="match status" value="1"/>
</dbReference>
<protein>
    <submittedName>
        <fullName evidence="13">TonB-dependent receptor</fullName>
    </submittedName>
</protein>
<dbReference type="GO" id="GO:0009279">
    <property type="term" value="C:cell outer membrane"/>
    <property type="evidence" value="ECO:0007669"/>
    <property type="project" value="UniProtKB-SubCell"/>
</dbReference>
<evidence type="ECO:0000259" key="11">
    <source>
        <dbReference type="Pfam" id="PF00593"/>
    </source>
</evidence>
<keyword evidence="2 8" id="KW-0813">Transport</keyword>
<evidence type="ECO:0000256" key="5">
    <source>
        <dbReference type="ARBA" id="ARBA00023077"/>
    </source>
</evidence>
<dbReference type="SUPFAM" id="SSF49464">
    <property type="entry name" value="Carboxypeptidase regulatory domain-like"/>
    <property type="match status" value="1"/>
</dbReference>
<comment type="similarity">
    <text evidence="8 9">Belongs to the TonB-dependent receptor family.</text>
</comment>
<comment type="subcellular location">
    <subcellularLocation>
        <location evidence="1 8">Cell outer membrane</location>
        <topology evidence="1 8">Multi-pass membrane protein</topology>
    </subcellularLocation>
</comment>
<keyword evidence="10" id="KW-0732">Signal</keyword>
<evidence type="ECO:0000256" key="8">
    <source>
        <dbReference type="PROSITE-ProRule" id="PRU01360"/>
    </source>
</evidence>
<reference evidence="13 14" key="1">
    <citation type="submission" date="2020-08" db="EMBL/GenBank/DDBJ databases">
        <title>Genome sequence of Pedobacter roseus KACC 11594T.</title>
        <authorList>
            <person name="Hyun D.-W."/>
            <person name="Bae J.-W."/>
        </authorList>
    </citation>
    <scope>NUCLEOTIDE SEQUENCE [LARGE SCALE GENOMIC DNA]</scope>
    <source>
        <strain evidence="13 14">KACC 11594</strain>
    </source>
</reference>
<keyword evidence="5 9" id="KW-0798">TonB box</keyword>
<keyword evidence="13" id="KW-0675">Receptor</keyword>
<keyword evidence="6 8" id="KW-0472">Membrane</keyword>
<feature type="domain" description="TonB-dependent receptor-like beta-barrel" evidence="11">
    <location>
        <begin position="422"/>
        <end position="971"/>
    </location>
</feature>
<dbReference type="SUPFAM" id="SSF56935">
    <property type="entry name" value="Porins"/>
    <property type="match status" value="1"/>
</dbReference>
<dbReference type="InterPro" id="IPR012910">
    <property type="entry name" value="Plug_dom"/>
</dbReference>
<proteinExistence type="inferred from homology"/>
<dbReference type="InterPro" id="IPR037066">
    <property type="entry name" value="Plug_dom_sf"/>
</dbReference>
<accession>A0A7G9QGV2</accession>
<dbReference type="Pfam" id="PF00593">
    <property type="entry name" value="TonB_dep_Rec_b-barrel"/>
    <property type="match status" value="1"/>
</dbReference>
<dbReference type="InterPro" id="IPR023997">
    <property type="entry name" value="TonB-dep_OMP_SusC/RagA_CS"/>
</dbReference>
<name>A0A7G9QGV2_9SPHI</name>
<keyword evidence="3 8" id="KW-1134">Transmembrane beta strand</keyword>
<evidence type="ECO:0000313" key="14">
    <source>
        <dbReference type="Proteomes" id="UP000515806"/>
    </source>
</evidence>
<dbReference type="PROSITE" id="PS52016">
    <property type="entry name" value="TONB_DEPENDENT_REC_3"/>
    <property type="match status" value="1"/>
</dbReference>
<keyword evidence="4 8" id="KW-0812">Transmembrane</keyword>
<dbReference type="InterPro" id="IPR039426">
    <property type="entry name" value="TonB-dep_rcpt-like"/>
</dbReference>
<dbReference type="Pfam" id="PF13715">
    <property type="entry name" value="CarbopepD_reg_2"/>
    <property type="match status" value="1"/>
</dbReference>
<evidence type="ECO:0000256" key="2">
    <source>
        <dbReference type="ARBA" id="ARBA00022448"/>
    </source>
</evidence>
<dbReference type="InterPro" id="IPR000531">
    <property type="entry name" value="Beta-barrel_TonB"/>
</dbReference>
<dbReference type="AlphaFoldDB" id="A0A7G9QGV2"/>
<dbReference type="FunFam" id="2.170.130.10:FF:000008">
    <property type="entry name" value="SusC/RagA family TonB-linked outer membrane protein"/>
    <property type="match status" value="1"/>
</dbReference>
<evidence type="ECO:0000256" key="6">
    <source>
        <dbReference type="ARBA" id="ARBA00023136"/>
    </source>
</evidence>
<dbReference type="Pfam" id="PF07715">
    <property type="entry name" value="Plug"/>
    <property type="match status" value="1"/>
</dbReference>
<feature type="chain" id="PRO_5028968578" evidence="10">
    <location>
        <begin position="20"/>
        <end position="1024"/>
    </location>
</feature>
<dbReference type="KEGG" id="proe:H9L23_00190"/>
<feature type="domain" description="TonB-dependent receptor plug" evidence="12">
    <location>
        <begin position="113"/>
        <end position="219"/>
    </location>
</feature>
<gene>
    <name evidence="13" type="ORF">H9L23_00190</name>
</gene>
<dbReference type="NCBIfam" id="TIGR04056">
    <property type="entry name" value="OMP_RagA_SusC"/>
    <property type="match status" value="1"/>
</dbReference>
<dbReference type="EMBL" id="CP060723">
    <property type="protein sequence ID" value="QNN42577.1"/>
    <property type="molecule type" value="Genomic_DNA"/>
</dbReference>
<evidence type="ECO:0000256" key="3">
    <source>
        <dbReference type="ARBA" id="ARBA00022452"/>
    </source>
</evidence>
<dbReference type="InterPro" id="IPR008969">
    <property type="entry name" value="CarboxyPept-like_regulatory"/>
</dbReference>
<organism evidence="13 14">
    <name type="scientific">Pedobacter roseus</name>
    <dbReference type="NCBI Taxonomy" id="336820"/>
    <lineage>
        <taxon>Bacteria</taxon>
        <taxon>Pseudomonadati</taxon>
        <taxon>Bacteroidota</taxon>
        <taxon>Sphingobacteriia</taxon>
        <taxon>Sphingobacteriales</taxon>
        <taxon>Sphingobacteriaceae</taxon>
        <taxon>Pedobacter</taxon>
    </lineage>
</organism>
<evidence type="ECO:0000256" key="9">
    <source>
        <dbReference type="RuleBase" id="RU003357"/>
    </source>
</evidence>
<evidence type="ECO:0000256" key="10">
    <source>
        <dbReference type="SAM" id="SignalP"/>
    </source>
</evidence>
<dbReference type="RefSeq" id="WP_187593085.1">
    <property type="nucleotide sequence ID" value="NZ_CP060723.1"/>
</dbReference>
<dbReference type="Gene3D" id="2.40.170.20">
    <property type="entry name" value="TonB-dependent receptor, beta-barrel domain"/>
    <property type="match status" value="1"/>
</dbReference>
<evidence type="ECO:0000256" key="7">
    <source>
        <dbReference type="ARBA" id="ARBA00023237"/>
    </source>
</evidence>
<keyword evidence="14" id="KW-1185">Reference proteome</keyword>
<dbReference type="InterPro" id="IPR023996">
    <property type="entry name" value="TonB-dep_OMP_SusC/RagA"/>
</dbReference>
<dbReference type="Gene3D" id="2.170.130.10">
    <property type="entry name" value="TonB-dependent receptor, plug domain"/>
    <property type="match status" value="1"/>
</dbReference>
<sequence length="1024" mass="112300">MKKKLLLMVFFLCSCYALKAQTKSVTGKVIDAGTKESLIGVTITIPGTKIGTTTDVNGLFNLNVPTGSDKLLVTYIGYQEQMVSITGTSLTISLAANTKNLNDVVVVGYGTQKKKDLTGAISTISAEDITGRQTAQISESLQGAIPGVSVTRSSAAPGAGATVQIRGVTTLNSNAPLVVVDGIPVSSMDLVNPNDVESFSVLKDASSASIYGSRGAAGVILITTKRGKNGASNLDYNFEYALQKPTALPTYVNSPTYMRYFNEQATNDGAATGPYANDYIVNFDARRAATPDLFPFGNTDWQSLILTRDYAPRQEHNLSFTSGTEKLKTKASFGYQDIGAFYNNYNYERYQFRVNNDIKLSDKFNANVDLSFRRLNNLSPVNNPFSGQSPIYEARVMPPIYAATYTNGAYAIAKDGRNPLAQLNEGGTTTGASNQLQGRLALNFKPIRDLTLTAQVAPTFDFDKSKAFSKKIAYTNADGTPSAATNTALTTLRESRNETYQLNSQFLANYTKSFNNKHNFSALAGFESIYFNYETLGAGRDGFALTDYPYLSVGSQLLRDNSSDAGQESLQSFFGRLTYDFMGKYYIQANLRYDQSSRFAPGFRGASYPSFSAGWSISEENFMKNVKWVSFLKLRASYGGVGNQRITNPYQNNAQNYYPSQASIDLSNTALFYQNGVLVPLTTAAQTIYAIRDIRWETTKSSDIGIDAAFLNNRLSVTADYYKKSTKDILLSLDIPYNLGYDRPTQNAGILDVYGWELGLNWKDKIGDFTYSAGFNIADAKSKIKNMNGTRQEINSQQVNMEGSQFNEWYGYLSTGIYQNVATANGAARTSSAITVGDIGYVDLDNNGIINANDRVLLGGSLPRYQYGGNINVGYKGFDFSMAFQGVGKRLSRLNNDVVRPFQEQFGNFPTLLDGNFWSKSNSAEQNLAAQYPRLSNTSSTNNYASSDFWLIDGSYFRLKNATLGYTFNKQALLKKIGLQSIRIYVAANDFLTSSKFPKYADPESGNASYPIVTTFLGGVAVKF</sequence>
<dbReference type="InterPro" id="IPR036942">
    <property type="entry name" value="Beta-barrel_TonB_sf"/>
</dbReference>
<keyword evidence="7 8" id="KW-0998">Cell outer membrane</keyword>
<evidence type="ECO:0000256" key="4">
    <source>
        <dbReference type="ARBA" id="ARBA00022692"/>
    </source>
</evidence>
<evidence type="ECO:0000259" key="12">
    <source>
        <dbReference type="Pfam" id="PF07715"/>
    </source>
</evidence>
<dbReference type="PROSITE" id="PS51257">
    <property type="entry name" value="PROKAR_LIPOPROTEIN"/>
    <property type="match status" value="1"/>
</dbReference>
<evidence type="ECO:0000313" key="13">
    <source>
        <dbReference type="EMBL" id="QNN42577.1"/>
    </source>
</evidence>
<evidence type="ECO:0000256" key="1">
    <source>
        <dbReference type="ARBA" id="ARBA00004571"/>
    </source>
</evidence>